<feature type="domain" description="HTH myb-type" evidence="3">
    <location>
        <begin position="398"/>
        <end position="425"/>
    </location>
</feature>
<feature type="region of interest" description="Disordered" evidence="1">
    <location>
        <begin position="152"/>
        <end position="173"/>
    </location>
</feature>
<dbReference type="InterPro" id="IPR001005">
    <property type="entry name" value="SANT/Myb"/>
</dbReference>
<evidence type="ECO:0000256" key="1">
    <source>
        <dbReference type="SAM" id="MobiDB-lite"/>
    </source>
</evidence>
<feature type="compositionally biased region" description="Basic and acidic residues" evidence="1">
    <location>
        <begin position="82"/>
        <end position="95"/>
    </location>
</feature>
<feature type="domain" description="Myb-like" evidence="2">
    <location>
        <begin position="356"/>
        <end position="421"/>
    </location>
</feature>
<evidence type="ECO:0000313" key="4">
    <source>
        <dbReference type="Ensembl" id="ENSSLDP00000009505.1"/>
    </source>
</evidence>
<feature type="compositionally biased region" description="Basic residues" evidence="1">
    <location>
        <begin position="164"/>
        <end position="173"/>
    </location>
</feature>
<keyword evidence="5" id="KW-1185">Reference proteome</keyword>
<reference evidence="4" key="1">
    <citation type="submission" date="2025-08" db="UniProtKB">
        <authorList>
            <consortium name="Ensembl"/>
        </authorList>
    </citation>
    <scope>IDENTIFICATION</scope>
</reference>
<dbReference type="GeneTree" id="ENSGT00940000159729"/>
<dbReference type="PROSITE" id="PS50090">
    <property type="entry name" value="MYB_LIKE"/>
    <property type="match status" value="2"/>
</dbReference>
<feature type="domain" description="Myb-like" evidence="2">
    <location>
        <begin position="303"/>
        <end position="352"/>
    </location>
</feature>
<dbReference type="GO" id="GO:0006363">
    <property type="term" value="P:termination of RNA polymerase I transcription"/>
    <property type="evidence" value="ECO:0007669"/>
    <property type="project" value="TreeGrafter"/>
</dbReference>
<dbReference type="Ensembl" id="ENSSLDT00000009837.1">
    <property type="protein sequence ID" value="ENSSLDP00000009505.1"/>
    <property type="gene ID" value="ENSSLDG00000007567.1"/>
</dbReference>
<dbReference type="AlphaFoldDB" id="A0A3B4WZX2"/>
<dbReference type="InterPro" id="IPR009057">
    <property type="entry name" value="Homeodomain-like_sf"/>
</dbReference>
<name>A0A3B4WZX2_SERLL</name>
<evidence type="ECO:0000313" key="5">
    <source>
        <dbReference type="Proteomes" id="UP000261360"/>
    </source>
</evidence>
<dbReference type="PANTHER" id="PTHR46760:SF1">
    <property type="entry name" value="TRANSCRIPTION TERMINATION FACTOR 1"/>
    <property type="match status" value="1"/>
</dbReference>
<evidence type="ECO:0000259" key="2">
    <source>
        <dbReference type="PROSITE" id="PS50090"/>
    </source>
</evidence>
<dbReference type="InterPro" id="IPR017930">
    <property type="entry name" value="Myb_dom"/>
</dbReference>
<dbReference type="InterPro" id="IPR053078">
    <property type="entry name" value="TTF1-like"/>
</dbReference>
<reference evidence="4" key="2">
    <citation type="submission" date="2025-09" db="UniProtKB">
        <authorList>
            <consortium name="Ensembl"/>
        </authorList>
    </citation>
    <scope>IDENTIFICATION</scope>
</reference>
<dbReference type="GO" id="GO:0005730">
    <property type="term" value="C:nucleolus"/>
    <property type="evidence" value="ECO:0007669"/>
    <property type="project" value="TreeGrafter"/>
</dbReference>
<dbReference type="GO" id="GO:0003682">
    <property type="term" value="F:chromatin binding"/>
    <property type="evidence" value="ECO:0007669"/>
    <property type="project" value="TreeGrafter"/>
</dbReference>
<feature type="region of interest" description="Disordered" evidence="1">
    <location>
        <begin position="1"/>
        <end position="116"/>
    </location>
</feature>
<proteinExistence type="predicted"/>
<dbReference type="PROSITE" id="PS51294">
    <property type="entry name" value="HTH_MYB"/>
    <property type="match status" value="1"/>
</dbReference>
<evidence type="ECO:0000259" key="3">
    <source>
        <dbReference type="PROSITE" id="PS51294"/>
    </source>
</evidence>
<sequence>MTPPTDSLFLSPQKKRKRRSGSLEESPVPVDMDTPERVEKKKKKKRQKEEEEEDMVILTTPANEETNNQNEKKTKKKKKKKERQEEGGAEEKEVEAAVETSETEKKKKKKKKHKNELSDVTVVSVTNHNNRETGSSVSIEMDNTGIKYEKKKKEERRMMTGRRGGVRKTKKGRAAVDEDQLDWALVEELQEFVPDVKKKSVDEINKLLRYDLQRFKNFKQQGVSLRQGRCSQQENLRIRQNVSDFLALTGISSANQLLFPQRYKEQEVEIRKLRVQHHFLERIAEGIPRTCHQVHTRAKKIFDERNHMGRFSEEEMRSLIKFQNLHGNDWRTIAKKMDRSAYALEKRFAAIAPGHGLWSPDEESRLKRALKAHLEGLAQQSPAGPVLTRDHLWNNLPWKEISQQVGTRSWIQCRLKWFTFLKLKLFSGGSTNNRGAEGVQAKIHLINILYNMRVDDAADINWDEVAQSVGRVTPMCVQKSFHRLKVSRVPNWTSLSYGEIIDFLHQREVPVLKKRLRRFSGEKQEQQEQQENRFLLSGIFSSLGEEDQDFVEVDNSQLTYSQSGYRRL</sequence>
<dbReference type="SUPFAM" id="SSF46689">
    <property type="entry name" value="Homeodomain-like"/>
    <property type="match status" value="2"/>
</dbReference>
<protein>
    <submittedName>
        <fullName evidence="4">Transcription termination factor 1</fullName>
    </submittedName>
</protein>
<dbReference type="Gene3D" id="1.10.10.60">
    <property type="entry name" value="Homeodomain-like"/>
    <property type="match status" value="2"/>
</dbReference>
<accession>A0A3B4WZX2</accession>
<feature type="compositionally biased region" description="Polar residues" evidence="1">
    <location>
        <begin position="1"/>
        <end position="10"/>
    </location>
</feature>
<dbReference type="STRING" id="1841481.ENSSLDP00000009505"/>
<dbReference type="SMART" id="SM00717">
    <property type="entry name" value="SANT"/>
    <property type="match status" value="3"/>
</dbReference>
<dbReference type="Pfam" id="PF00249">
    <property type="entry name" value="Myb_DNA-binding"/>
    <property type="match status" value="1"/>
</dbReference>
<organism evidence="4 5">
    <name type="scientific">Seriola lalandi dorsalis</name>
    <dbReference type="NCBI Taxonomy" id="1841481"/>
    <lineage>
        <taxon>Eukaryota</taxon>
        <taxon>Metazoa</taxon>
        <taxon>Chordata</taxon>
        <taxon>Craniata</taxon>
        <taxon>Vertebrata</taxon>
        <taxon>Euteleostomi</taxon>
        <taxon>Actinopterygii</taxon>
        <taxon>Neopterygii</taxon>
        <taxon>Teleostei</taxon>
        <taxon>Neoteleostei</taxon>
        <taxon>Acanthomorphata</taxon>
        <taxon>Carangaria</taxon>
        <taxon>Carangiformes</taxon>
        <taxon>Carangidae</taxon>
        <taxon>Seriola</taxon>
    </lineage>
</organism>
<dbReference type="Proteomes" id="UP000261360">
    <property type="component" value="Unplaced"/>
</dbReference>
<dbReference type="PANTHER" id="PTHR46760">
    <property type="entry name" value="TRANSCRIPTION TERMINATION FACTOR 1"/>
    <property type="match status" value="1"/>
</dbReference>
<dbReference type="CDD" id="cd00167">
    <property type="entry name" value="SANT"/>
    <property type="match status" value="2"/>
</dbReference>